<dbReference type="Pfam" id="PF00445">
    <property type="entry name" value="Ribonuclease_T2"/>
    <property type="match status" value="1"/>
</dbReference>
<gene>
    <name evidence="3" type="ORF">SYNPS1DRAFT_7271</name>
</gene>
<dbReference type="GO" id="GO:0003723">
    <property type="term" value="F:RNA binding"/>
    <property type="evidence" value="ECO:0007669"/>
    <property type="project" value="InterPro"/>
</dbReference>
<organism evidence="3 4">
    <name type="scientific">Syncephalis pseudoplumigaleata</name>
    <dbReference type="NCBI Taxonomy" id="1712513"/>
    <lineage>
        <taxon>Eukaryota</taxon>
        <taxon>Fungi</taxon>
        <taxon>Fungi incertae sedis</taxon>
        <taxon>Zoopagomycota</taxon>
        <taxon>Zoopagomycotina</taxon>
        <taxon>Zoopagomycetes</taxon>
        <taxon>Zoopagales</taxon>
        <taxon>Piptocephalidaceae</taxon>
        <taxon>Syncephalis</taxon>
    </lineage>
</organism>
<name>A0A4P9Z5B4_9FUNG</name>
<evidence type="ECO:0000313" key="3">
    <source>
        <dbReference type="EMBL" id="RKP27695.1"/>
    </source>
</evidence>
<dbReference type="GO" id="GO:0033897">
    <property type="term" value="F:ribonuclease T2 activity"/>
    <property type="evidence" value="ECO:0007669"/>
    <property type="project" value="InterPro"/>
</dbReference>
<dbReference type="SUPFAM" id="SSF55895">
    <property type="entry name" value="Ribonuclease Rh-like"/>
    <property type="match status" value="1"/>
</dbReference>
<dbReference type="GO" id="GO:0005576">
    <property type="term" value="C:extracellular region"/>
    <property type="evidence" value="ECO:0007669"/>
    <property type="project" value="TreeGrafter"/>
</dbReference>
<dbReference type="GO" id="GO:0006401">
    <property type="term" value="P:RNA catabolic process"/>
    <property type="evidence" value="ECO:0007669"/>
    <property type="project" value="TreeGrafter"/>
</dbReference>
<reference evidence="4" key="1">
    <citation type="journal article" date="2018" name="Nat. Microbiol.">
        <title>Leveraging single-cell genomics to expand the fungal tree of life.</title>
        <authorList>
            <person name="Ahrendt S.R."/>
            <person name="Quandt C.A."/>
            <person name="Ciobanu D."/>
            <person name="Clum A."/>
            <person name="Salamov A."/>
            <person name="Andreopoulos B."/>
            <person name="Cheng J.F."/>
            <person name="Woyke T."/>
            <person name="Pelin A."/>
            <person name="Henrissat B."/>
            <person name="Reynolds N.K."/>
            <person name="Benny G.L."/>
            <person name="Smith M.E."/>
            <person name="James T.Y."/>
            <person name="Grigoriev I.V."/>
        </authorList>
    </citation>
    <scope>NUCLEOTIDE SEQUENCE [LARGE SCALE GENOMIC DNA]</scope>
    <source>
        <strain evidence="4">Benny S71-1</strain>
    </source>
</reference>
<dbReference type="PANTHER" id="PTHR11240:SF22">
    <property type="entry name" value="RIBONUCLEASE T2"/>
    <property type="match status" value="1"/>
</dbReference>
<dbReference type="InterPro" id="IPR001568">
    <property type="entry name" value="RNase_T2-like"/>
</dbReference>
<evidence type="ECO:0000313" key="4">
    <source>
        <dbReference type="Proteomes" id="UP000278143"/>
    </source>
</evidence>
<dbReference type="PANTHER" id="PTHR11240">
    <property type="entry name" value="RIBONUCLEASE T2"/>
    <property type="match status" value="1"/>
</dbReference>
<dbReference type="OrthoDB" id="435754at2759"/>
<dbReference type="EMBL" id="KZ989166">
    <property type="protein sequence ID" value="RKP27695.1"/>
    <property type="molecule type" value="Genomic_DNA"/>
</dbReference>
<keyword evidence="4" id="KW-1185">Reference proteome</keyword>
<dbReference type="AlphaFoldDB" id="A0A4P9Z5B4"/>
<feature type="non-terminal residue" evidence="3">
    <location>
        <position position="219"/>
    </location>
</feature>
<evidence type="ECO:0000256" key="1">
    <source>
        <dbReference type="ARBA" id="ARBA00007469"/>
    </source>
</evidence>
<protein>
    <submittedName>
        <fullName evidence="3">Ribonuclease T2-like protein</fullName>
    </submittedName>
</protein>
<dbReference type="PROSITE" id="PS00530">
    <property type="entry name" value="RNASE_T2_1"/>
    <property type="match status" value="1"/>
</dbReference>
<dbReference type="InterPro" id="IPR036430">
    <property type="entry name" value="RNase_T2-like_sf"/>
</dbReference>
<evidence type="ECO:0000256" key="2">
    <source>
        <dbReference type="RuleBase" id="RU004328"/>
    </source>
</evidence>
<feature type="non-terminal residue" evidence="3">
    <location>
        <position position="1"/>
    </location>
</feature>
<dbReference type="InterPro" id="IPR018188">
    <property type="entry name" value="RNase_T2_His_AS_1"/>
</dbReference>
<accession>A0A4P9Z5B4</accession>
<dbReference type="Gene3D" id="3.90.730.10">
    <property type="entry name" value="Ribonuclease T2-like"/>
    <property type="match status" value="1"/>
</dbReference>
<proteinExistence type="inferred from homology"/>
<dbReference type="Proteomes" id="UP000278143">
    <property type="component" value="Unassembled WGS sequence"/>
</dbReference>
<sequence>SCSAGARNADRCCIPEYGLFALTLQWNQKVGAADTFTIHGLWPDGCNGERAPSGGCDSGRQYKNVGNIIKSRNGTLYEELNKYWPSDASPNNVFWCVTHEWGKHGTCVSTLNPRCYGSGYTPNQDMLDYFTDTLALRSQYDVYGAFVKGGLKPGDKASADQFSAAANKAFGRGITLRCDGGRLSEVMLYFTVSGRSFKLTDPPRSGNRGCGGQVQWAAK</sequence>
<comment type="similarity">
    <text evidence="1 2">Belongs to the RNase T2 family.</text>
</comment>